<evidence type="ECO:0000256" key="1">
    <source>
        <dbReference type="SAM" id="Phobius"/>
    </source>
</evidence>
<dbReference type="AlphaFoldDB" id="A0A850NGR2"/>
<dbReference type="RefSeq" id="WP_176619493.1">
    <property type="nucleotide sequence ID" value="NZ_WYET01000001.1"/>
</dbReference>
<keyword evidence="1" id="KW-0812">Transmembrane</keyword>
<feature type="transmembrane region" description="Helical" evidence="1">
    <location>
        <begin position="29"/>
        <end position="47"/>
    </location>
</feature>
<dbReference type="PANTHER" id="PTHR42852:SF13">
    <property type="entry name" value="PROTEIN DIPZ"/>
    <property type="match status" value="1"/>
</dbReference>
<dbReference type="Gene3D" id="3.40.30.10">
    <property type="entry name" value="Glutaredoxin"/>
    <property type="match status" value="1"/>
</dbReference>
<keyword evidence="4" id="KW-1185">Reference proteome</keyword>
<dbReference type="SUPFAM" id="SSF52833">
    <property type="entry name" value="Thioredoxin-like"/>
    <property type="match status" value="1"/>
</dbReference>
<name>A0A850NGR2_9FLAO</name>
<proteinExistence type="predicted"/>
<dbReference type="PROSITE" id="PS51352">
    <property type="entry name" value="THIOREDOXIN_2"/>
    <property type="match status" value="1"/>
</dbReference>
<dbReference type="Proteomes" id="UP000558089">
    <property type="component" value="Unassembled WGS sequence"/>
</dbReference>
<gene>
    <name evidence="3" type="ORF">GUA46_04670</name>
</gene>
<feature type="domain" description="Thioredoxin" evidence="2">
    <location>
        <begin position="132"/>
        <end position="275"/>
    </location>
</feature>
<dbReference type="InterPro" id="IPR036249">
    <property type="entry name" value="Thioredoxin-like_sf"/>
</dbReference>
<feature type="transmembrane region" description="Helical" evidence="1">
    <location>
        <begin position="7"/>
        <end position="23"/>
    </location>
</feature>
<dbReference type="PANTHER" id="PTHR42852">
    <property type="entry name" value="THIOL:DISULFIDE INTERCHANGE PROTEIN DSBE"/>
    <property type="match status" value="1"/>
</dbReference>
<organism evidence="3 4">
    <name type="scientific">Flagellimonas chongwuensis</name>
    <dbReference type="NCBI Taxonomy" id="2697365"/>
    <lineage>
        <taxon>Bacteria</taxon>
        <taxon>Pseudomonadati</taxon>
        <taxon>Bacteroidota</taxon>
        <taxon>Flavobacteriia</taxon>
        <taxon>Flavobacteriales</taxon>
        <taxon>Flavobacteriaceae</taxon>
        <taxon>Flagellimonas</taxon>
    </lineage>
</organism>
<evidence type="ECO:0000313" key="4">
    <source>
        <dbReference type="Proteomes" id="UP000558089"/>
    </source>
</evidence>
<sequence length="285" mass="33343">MKTIFQKLKYFIVPVAYMLTGLISYGDHFYILPTTLIVCFLTSYFLIGKVKQQMLWAFLPLWLLILIPSLIDMDFKRSILYLIFIPACILLGRWARISHFLPKFICTFLFVIFLGKYGYPSMFLALTDDSKFYVAKPFPTNLVFTNKDKDTVPFDKKITVLDFWNTSCKPCFEKFPYFERISEKYQHPDIAIYSVNIPLKNQGFEERIQVEARLGHSYTTIYGENMKKVQDTLGFNAYPHLIILKDSTIIYSGNFVTGESIYIDNLDRQLQKIIKENGILIPENR</sequence>
<keyword evidence="1" id="KW-0472">Membrane</keyword>
<accession>A0A850NGR2</accession>
<dbReference type="InterPro" id="IPR050553">
    <property type="entry name" value="Thioredoxin_ResA/DsbE_sf"/>
</dbReference>
<dbReference type="EMBL" id="WYET01000001">
    <property type="protein sequence ID" value="NVN17625.1"/>
    <property type="molecule type" value="Genomic_DNA"/>
</dbReference>
<comment type="caution">
    <text evidence="3">The sequence shown here is derived from an EMBL/GenBank/DDBJ whole genome shotgun (WGS) entry which is preliminary data.</text>
</comment>
<protein>
    <recommendedName>
        <fullName evidence="2">Thioredoxin domain-containing protein</fullName>
    </recommendedName>
</protein>
<dbReference type="InterPro" id="IPR013766">
    <property type="entry name" value="Thioredoxin_domain"/>
</dbReference>
<feature type="transmembrane region" description="Helical" evidence="1">
    <location>
        <begin position="54"/>
        <end position="71"/>
    </location>
</feature>
<reference evidence="3 4" key="1">
    <citation type="submission" date="2020-01" db="EMBL/GenBank/DDBJ databases">
        <title>Draft Genome Analysis of Muricauda sp. HICW Isolated from coastal seawater of PR China.</title>
        <authorList>
            <person name="Chen M.-X."/>
        </authorList>
    </citation>
    <scope>NUCLEOTIDE SEQUENCE [LARGE SCALE GENOMIC DNA]</scope>
    <source>
        <strain evidence="3 4">HICW</strain>
    </source>
</reference>
<evidence type="ECO:0000259" key="2">
    <source>
        <dbReference type="PROSITE" id="PS51352"/>
    </source>
</evidence>
<evidence type="ECO:0000313" key="3">
    <source>
        <dbReference type="EMBL" id="NVN17625.1"/>
    </source>
</evidence>
<feature type="transmembrane region" description="Helical" evidence="1">
    <location>
        <begin position="77"/>
        <end position="95"/>
    </location>
</feature>
<keyword evidence="1" id="KW-1133">Transmembrane helix</keyword>
<feature type="transmembrane region" description="Helical" evidence="1">
    <location>
        <begin position="100"/>
        <end position="119"/>
    </location>
</feature>